<feature type="compositionally biased region" description="Low complexity" evidence="1">
    <location>
        <begin position="234"/>
        <end position="247"/>
    </location>
</feature>
<dbReference type="Proteomes" id="UP001302745">
    <property type="component" value="Unassembled WGS sequence"/>
</dbReference>
<gene>
    <name evidence="2" type="ORF">C8A00DRAFT_13571</name>
</gene>
<feature type="region of interest" description="Disordered" evidence="1">
    <location>
        <begin position="233"/>
        <end position="264"/>
    </location>
</feature>
<feature type="compositionally biased region" description="Acidic residues" evidence="1">
    <location>
        <begin position="580"/>
        <end position="609"/>
    </location>
</feature>
<dbReference type="EMBL" id="MU856889">
    <property type="protein sequence ID" value="KAK4155398.1"/>
    <property type="molecule type" value="Genomic_DNA"/>
</dbReference>
<reference evidence="2" key="1">
    <citation type="journal article" date="2023" name="Mol. Phylogenet. Evol.">
        <title>Genome-scale phylogeny and comparative genomics of the fungal order Sordariales.</title>
        <authorList>
            <person name="Hensen N."/>
            <person name="Bonometti L."/>
            <person name="Westerberg I."/>
            <person name="Brannstrom I.O."/>
            <person name="Guillou S."/>
            <person name="Cros-Aarteil S."/>
            <person name="Calhoun S."/>
            <person name="Haridas S."/>
            <person name="Kuo A."/>
            <person name="Mondo S."/>
            <person name="Pangilinan J."/>
            <person name="Riley R."/>
            <person name="LaButti K."/>
            <person name="Andreopoulos B."/>
            <person name="Lipzen A."/>
            <person name="Chen C."/>
            <person name="Yan M."/>
            <person name="Daum C."/>
            <person name="Ng V."/>
            <person name="Clum A."/>
            <person name="Steindorff A."/>
            <person name="Ohm R.A."/>
            <person name="Martin F."/>
            <person name="Silar P."/>
            <person name="Natvig D.O."/>
            <person name="Lalanne C."/>
            <person name="Gautier V."/>
            <person name="Ament-Velasquez S.L."/>
            <person name="Kruys A."/>
            <person name="Hutchinson M.I."/>
            <person name="Powell A.J."/>
            <person name="Barry K."/>
            <person name="Miller A.N."/>
            <person name="Grigoriev I.V."/>
            <person name="Debuchy R."/>
            <person name="Gladieux P."/>
            <person name="Hiltunen Thoren M."/>
            <person name="Johannesson H."/>
        </authorList>
    </citation>
    <scope>NUCLEOTIDE SEQUENCE</scope>
    <source>
        <strain evidence="2">CBS 538.74</strain>
    </source>
</reference>
<evidence type="ECO:0000313" key="3">
    <source>
        <dbReference type="Proteomes" id="UP001302745"/>
    </source>
</evidence>
<keyword evidence="3" id="KW-1185">Reference proteome</keyword>
<comment type="caution">
    <text evidence="2">The sequence shown here is derived from an EMBL/GenBank/DDBJ whole genome shotgun (WGS) entry which is preliminary data.</text>
</comment>
<proteinExistence type="predicted"/>
<protein>
    <submittedName>
        <fullName evidence="2">Uncharacterized protein</fullName>
    </submittedName>
</protein>
<sequence>MEQRPEIVRALIESRKLSGKDLFALSRVNTAVFRLMFTEMKRLRVKTIPFATRRSPIWCIVEVDYPEGMDEALRLGEFDKDTTCPNGRFLHSDGGRGIHLVLAMCINKGSTSCFNFLMKWLDDPATPFTYNPMWVYEKARAAALRDGRLTCLMFLYDRYKDGRFPPCTPIYTTLLEQARSPAAIAWLSRRMPRDTDYRPILITQCSNPYTQAVLIEVLMDLIPKSQLSLPASLSANHNNNNNNSDSENNSDDTDDTNCNSSDTRKSTTALAEAAAIHHLPAVHVLLRDGARAFAVCVKMGSVPHSATSNPLFRALAHPLVAHPADFFLLHLDPTPQPNSNGSGAGGSFDFEEYHSLEARERRKRTWQAQMERNAEGMRYVVAHLVDAAALEFPRRGGGGSCDTISNAALKREILEWAAVVFVHTLRACLLGFMAARHPRVEQPRGRPLVVPAVRGRATAWSGKAAVESRFGDEGRGPIWTEADLDCTWRRPMLPAWLVRDKLEDEGFVLGEHLETIWGLLVTPTTAEALRVWLRFSMEVRDERSSLVDINDRSPLDILWELLLAQERDVPMPRGRRGYSDTDDESECESESEEEEEDADLSDTDAEPAR</sequence>
<evidence type="ECO:0000256" key="1">
    <source>
        <dbReference type="SAM" id="MobiDB-lite"/>
    </source>
</evidence>
<reference evidence="2" key="2">
    <citation type="submission" date="2023-05" db="EMBL/GenBank/DDBJ databases">
        <authorList>
            <consortium name="Lawrence Berkeley National Laboratory"/>
            <person name="Steindorff A."/>
            <person name="Hensen N."/>
            <person name="Bonometti L."/>
            <person name="Westerberg I."/>
            <person name="Brannstrom I.O."/>
            <person name="Guillou S."/>
            <person name="Cros-Aarteil S."/>
            <person name="Calhoun S."/>
            <person name="Haridas S."/>
            <person name="Kuo A."/>
            <person name="Mondo S."/>
            <person name="Pangilinan J."/>
            <person name="Riley R."/>
            <person name="Labutti K."/>
            <person name="Andreopoulos B."/>
            <person name="Lipzen A."/>
            <person name="Chen C."/>
            <person name="Yanf M."/>
            <person name="Daum C."/>
            <person name="Ng V."/>
            <person name="Clum A."/>
            <person name="Ohm R."/>
            <person name="Martin F."/>
            <person name="Silar P."/>
            <person name="Natvig D."/>
            <person name="Lalanne C."/>
            <person name="Gautier V."/>
            <person name="Ament-Velasquez S.L."/>
            <person name="Kruys A."/>
            <person name="Hutchinson M.I."/>
            <person name="Powell A.J."/>
            <person name="Barry K."/>
            <person name="Miller A.N."/>
            <person name="Grigoriev I.V."/>
            <person name="Debuchy R."/>
            <person name="Gladieux P."/>
            <person name="Thoren M.H."/>
            <person name="Johannesson H."/>
        </authorList>
    </citation>
    <scope>NUCLEOTIDE SEQUENCE</scope>
    <source>
        <strain evidence="2">CBS 538.74</strain>
    </source>
</reference>
<feature type="region of interest" description="Disordered" evidence="1">
    <location>
        <begin position="571"/>
        <end position="609"/>
    </location>
</feature>
<dbReference type="AlphaFoldDB" id="A0AAN6VPI2"/>
<evidence type="ECO:0000313" key="2">
    <source>
        <dbReference type="EMBL" id="KAK4155398.1"/>
    </source>
</evidence>
<name>A0AAN6VPI2_9PEZI</name>
<accession>A0AAN6VPI2</accession>
<organism evidence="2 3">
    <name type="scientific">Chaetomidium leptoderma</name>
    <dbReference type="NCBI Taxonomy" id="669021"/>
    <lineage>
        <taxon>Eukaryota</taxon>
        <taxon>Fungi</taxon>
        <taxon>Dikarya</taxon>
        <taxon>Ascomycota</taxon>
        <taxon>Pezizomycotina</taxon>
        <taxon>Sordariomycetes</taxon>
        <taxon>Sordariomycetidae</taxon>
        <taxon>Sordariales</taxon>
        <taxon>Chaetomiaceae</taxon>
        <taxon>Chaetomidium</taxon>
    </lineage>
</organism>